<dbReference type="SUPFAM" id="SSF55073">
    <property type="entry name" value="Nucleotide cyclase"/>
    <property type="match status" value="1"/>
</dbReference>
<dbReference type="InterPro" id="IPR001610">
    <property type="entry name" value="PAC"/>
</dbReference>
<gene>
    <name evidence="12" type="ORF">SBA5_540039</name>
</gene>
<dbReference type="GO" id="GO:0005886">
    <property type="term" value="C:plasma membrane"/>
    <property type="evidence" value="ECO:0007669"/>
    <property type="project" value="UniProtKB-SubCell"/>
</dbReference>
<dbReference type="FunFam" id="3.30.70.270:FF:000001">
    <property type="entry name" value="Diguanylate cyclase domain protein"/>
    <property type="match status" value="1"/>
</dbReference>
<evidence type="ECO:0000256" key="8">
    <source>
        <dbReference type="SAM" id="Phobius"/>
    </source>
</evidence>
<comment type="catalytic activity">
    <reaction evidence="7">
        <text>2 GTP = 3',3'-c-di-GMP + 2 diphosphate</text>
        <dbReference type="Rhea" id="RHEA:24898"/>
        <dbReference type="ChEBI" id="CHEBI:33019"/>
        <dbReference type="ChEBI" id="CHEBI:37565"/>
        <dbReference type="ChEBI" id="CHEBI:58805"/>
        <dbReference type="EC" id="2.7.7.65"/>
    </reaction>
</comment>
<feature type="transmembrane region" description="Helical" evidence="8">
    <location>
        <begin position="63"/>
        <end position="79"/>
    </location>
</feature>
<feature type="transmembrane region" description="Helical" evidence="8">
    <location>
        <begin position="275"/>
        <end position="295"/>
    </location>
</feature>
<dbReference type="GO" id="GO:0052621">
    <property type="term" value="F:diguanylate cyclase activity"/>
    <property type="evidence" value="ECO:0007669"/>
    <property type="project" value="UniProtKB-EC"/>
</dbReference>
<dbReference type="GO" id="GO:0043709">
    <property type="term" value="P:cell adhesion involved in single-species biofilm formation"/>
    <property type="evidence" value="ECO:0007669"/>
    <property type="project" value="TreeGrafter"/>
</dbReference>
<dbReference type="Gene3D" id="3.30.450.20">
    <property type="entry name" value="PAS domain"/>
    <property type="match status" value="1"/>
</dbReference>
<dbReference type="InterPro" id="IPR000160">
    <property type="entry name" value="GGDEF_dom"/>
</dbReference>
<evidence type="ECO:0000256" key="5">
    <source>
        <dbReference type="ARBA" id="ARBA00022989"/>
    </source>
</evidence>
<dbReference type="OrthoDB" id="9759607at2"/>
<feature type="transmembrane region" description="Helical" evidence="8">
    <location>
        <begin position="125"/>
        <end position="147"/>
    </location>
</feature>
<dbReference type="SMART" id="SM00091">
    <property type="entry name" value="PAS"/>
    <property type="match status" value="1"/>
</dbReference>
<accession>A0A2N9LSQ8</accession>
<name>A0A2N9LSQ8_9BACT</name>
<dbReference type="EC" id="2.7.7.65" evidence="2"/>
<dbReference type="Pfam" id="PF05231">
    <property type="entry name" value="MASE1"/>
    <property type="match status" value="1"/>
</dbReference>
<dbReference type="NCBIfam" id="TIGR00229">
    <property type="entry name" value="sensory_box"/>
    <property type="match status" value="1"/>
</dbReference>
<dbReference type="InterPro" id="IPR007895">
    <property type="entry name" value="MASE1"/>
</dbReference>
<organism evidence="12 13">
    <name type="scientific">Candidatus Sulfuritelmatomonas gaucii</name>
    <dbReference type="NCBI Taxonomy" id="2043161"/>
    <lineage>
        <taxon>Bacteria</taxon>
        <taxon>Pseudomonadati</taxon>
        <taxon>Acidobacteriota</taxon>
        <taxon>Terriglobia</taxon>
        <taxon>Terriglobales</taxon>
        <taxon>Acidobacteriaceae</taxon>
        <taxon>Candidatus Sulfuritelmatomonas</taxon>
    </lineage>
</organism>
<dbReference type="PANTHER" id="PTHR45138">
    <property type="entry name" value="REGULATORY COMPONENTS OF SENSORY TRANSDUCTION SYSTEM"/>
    <property type="match status" value="1"/>
</dbReference>
<dbReference type="AlphaFoldDB" id="A0A2N9LSQ8"/>
<feature type="transmembrane region" description="Helical" evidence="8">
    <location>
        <begin position="15"/>
        <end position="35"/>
    </location>
</feature>
<dbReference type="SMART" id="SM00086">
    <property type="entry name" value="PAC"/>
    <property type="match status" value="1"/>
</dbReference>
<sequence>MTARFSMCCMRRHGFAVRLAGCFVSVIVATVFVGLAPEANMIWVANGVLLAYLLLAPRRRWPAYIAAAFAAQFSGGLLVGHHGIISGLLLTFLNVAESLISALLLRRRSSELPDFTSPAYIVRFIAFGVFAGPVIAGAADTCLSPLWHTSSPLWQTPSPAAEFLEWVAADALGACVATPAFVAIFRARFHQSLFSYKHWAHLLPVLACSVAAFCQAWLPLPFLLYPLLVLVLLRLGLGWAALATLFVAGVASSFTVRGQGPFAPSGLVSAMESALLLQVFIAGAMVMLYGISVVLESRRATERRLQQVAALHHLVMENSRDVIIIADFDGNRNFVSAAGAEWGGWFKEDLIEHSSLELVHPDDRQNVASTLLALRSGKDGALVECRVRKRDESYVWVEASLRTIRDPVTHLPTGILNSVREITERKLAEQRLADAYRAVEELAITDVLTGLANRRHFEQCLANEWRRGLRERMPLSLLLIDADLFKTFNDTYGHLRGDHCLKQIAQAAQDVIARPGDLVARFGGEEFAVILPNTSSSGALQMAHEICRVMRDRQIPHSLNPLGVVTVSVGCATLIPQLGQPAVCLVDSADKALYQAKRKGRNQACDYEAPESAVVAESDKLIEIRSA</sequence>
<feature type="transmembrane region" description="Helical" evidence="8">
    <location>
        <begin position="41"/>
        <end position="56"/>
    </location>
</feature>
<dbReference type="InterPro" id="IPR000014">
    <property type="entry name" value="PAS"/>
</dbReference>
<feature type="transmembrane region" description="Helical" evidence="8">
    <location>
        <begin position="224"/>
        <end position="254"/>
    </location>
</feature>
<dbReference type="InterPro" id="IPR000700">
    <property type="entry name" value="PAS-assoc_C"/>
</dbReference>
<evidence type="ECO:0000313" key="13">
    <source>
        <dbReference type="Proteomes" id="UP000239735"/>
    </source>
</evidence>
<dbReference type="SUPFAM" id="SSF55785">
    <property type="entry name" value="PYP-like sensor domain (PAS domain)"/>
    <property type="match status" value="1"/>
</dbReference>
<feature type="transmembrane region" description="Helical" evidence="8">
    <location>
        <begin position="199"/>
        <end position="218"/>
    </location>
</feature>
<dbReference type="Pfam" id="PF08447">
    <property type="entry name" value="PAS_3"/>
    <property type="match status" value="1"/>
</dbReference>
<dbReference type="PROSITE" id="PS50113">
    <property type="entry name" value="PAC"/>
    <property type="match status" value="1"/>
</dbReference>
<dbReference type="PANTHER" id="PTHR45138:SF9">
    <property type="entry name" value="DIGUANYLATE CYCLASE DGCM-RELATED"/>
    <property type="match status" value="1"/>
</dbReference>
<evidence type="ECO:0000259" key="9">
    <source>
        <dbReference type="PROSITE" id="PS50112"/>
    </source>
</evidence>
<protein>
    <recommendedName>
        <fullName evidence="2">diguanylate cyclase</fullName>
        <ecNumber evidence="2">2.7.7.65</ecNumber>
    </recommendedName>
</protein>
<dbReference type="PROSITE" id="PS50887">
    <property type="entry name" value="GGDEF"/>
    <property type="match status" value="1"/>
</dbReference>
<dbReference type="CDD" id="cd01949">
    <property type="entry name" value="GGDEF"/>
    <property type="match status" value="1"/>
</dbReference>
<evidence type="ECO:0000256" key="7">
    <source>
        <dbReference type="ARBA" id="ARBA00034247"/>
    </source>
</evidence>
<reference evidence="13" key="1">
    <citation type="submission" date="2018-02" db="EMBL/GenBank/DDBJ databases">
        <authorList>
            <person name="Hausmann B."/>
        </authorList>
    </citation>
    <scope>NUCLEOTIDE SEQUENCE [LARGE SCALE GENOMIC DNA]</scope>
    <source>
        <strain evidence="13">Peat soil MAG SbA5</strain>
    </source>
</reference>
<dbReference type="SMART" id="SM00267">
    <property type="entry name" value="GGDEF"/>
    <property type="match status" value="1"/>
</dbReference>
<keyword evidence="3" id="KW-1003">Cell membrane</keyword>
<dbReference type="NCBIfam" id="TIGR00254">
    <property type="entry name" value="GGDEF"/>
    <property type="match status" value="1"/>
</dbReference>
<dbReference type="Proteomes" id="UP000239735">
    <property type="component" value="Unassembled WGS sequence"/>
</dbReference>
<evidence type="ECO:0000259" key="10">
    <source>
        <dbReference type="PROSITE" id="PS50113"/>
    </source>
</evidence>
<feature type="domain" description="PAC" evidence="10">
    <location>
        <begin position="381"/>
        <end position="434"/>
    </location>
</feature>
<evidence type="ECO:0000256" key="1">
    <source>
        <dbReference type="ARBA" id="ARBA00004651"/>
    </source>
</evidence>
<evidence type="ECO:0000259" key="11">
    <source>
        <dbReference type="PROSITE" id="PS50887"/>
    </source>
</evidence>
<keyword evidence="4 8" id="KW-0812">Transmembrane</keyword>
<evidence type="ECO:0000256" key="6">
    <source>
        <dbReference type="ARBA" id="ARBA00023136"/>
    </source>
</evidence>
<feature type="domain" description="PAS" evidence="9">
    <location>
        <begin position="315"/>
        <end position="378"/>
    </location>
</feature>
<dbReference type="InterPro" id="IPR043128">
    <property type="entry name" value="Rev_trsase/Diguanyl_cyclase"/>
</dbReference>
<keyword evidence="6 8" id="KW-0472">Membrane</keyword>
<dbReference type="Pfam" id="PF00990">
    <property type="entry name" value="GGDEF"/>
    <property type="match status" value="1"/>
</dbReference>
<dbReference type="EMBL" id="OKRB01000113">
    <property type="protein sequence ID" value="SPE26282.1"/>
    <property type="molecule type" value="Genomic_DNA"/>
</dbReference>
<dbReference type="GO" id="GO:1902201">
    <property type="term" value="P:negative regulation of bacterial-type flagellum-dependent cell motility"/>
    <property type="evidence" value="ECO:0007669"/>
    <property type="project" value="TreeGrafter"/>
</dbReference>
<keyword evidence="5 8" id="KW-1133">Transmembrane helix</keyword>
<dbReference type="InterPro" id="IPR050469">
    <property type="entry name" value="Diguanylate_Cyclase"/>
</dbReference>
<dbReference type="PROSITE" id="PS50112">
    <property type="entry name" value="PAS"/>
    <property type="match status" value="1"/>
</dbReference>
<dbReference type="InterPro" id="IPR035965">
    <property type="entry name" value="PAS-like_dom_sf"/>
</dbReference>
<evidence type="ECO:0000256" key="2">
    <source>
        <dbReference type="ARBA" id="ARBA00012528"/>
    </source>
</evidence>
<evidence type="ECO:0000256" key="3">
    <source>
        <dbReference type="ARBA" id="ARBA00022475"/>
    </source>
</evidence>
<feature type="transmembrane region" description="Helical" evidence="8">
    <location>
        <begin position="167"/>
        <end position="187"/>
    </location>
</feature>
<feature type="domain" description="GGDEF" evidence="11">
    <location>
        <begin position="473"/>
        <end position="609"/>
    </location>
</feature>
<dbReference type="CDD" id="cd00130">
    <property type="entry name" value="PAS"/>
    <property type="match status" value="1"/>
</dbReference>
<dbReference type="Gene3D" id="3.30.70.270">
    <property type="match status" value="1"/>
</dbReference>
<comment type="subcellular location">
    <subcellularLocation>
        <location evidence="1">Cell membrane</location>
        <topology evidence="1">Multi-pass membrane protein</topology>
    </subcellularLocation>
</comment>
<evidence type="ECO:0000256" key="4">
    <source>
        <dbReference type="ARBA" id="ARBA00022692"/>
    </source>
</evidence>
<dbReference type="InterPro" id="IPR013655">
    <property type="entry name" value="PAS_fold_3"/>
</dbReference>
<dbReference type="InterPro" id="IPR029787">
    <property type="entry name" value="Nucleotide_cyclase"/>
</dbReference>
<evidence type="ECO:0000313" key="12">
    <source>
        <dbReference type="EMBL" id="SPE26282.1"/>
    </source>
</evidence>
<feature type="transmembrane region" description="Helical" evidence="8">
    <location>
        <begin position="85"/>
        <end position="105"/>
    </location>
</feature>
<proteinExistence type="predicted"/>